<name>A0A941HSK3_9BACI</name>
<dbReference type="Pfam" id="PF04134">
    <property type="entry name" value="DCC1-like"/>
    <property type="match status" value="1"/>
</dbReference>
<dbReference type="PANTHER" id="PTHR33639">
    <property type="entry name" value="THIOL-DISULFIDE OXIDOREDUCTASE DCC"/>
    <property type="match status" value="1"/>
</dbReference>
<reference evidence="1 2" key="1">
    <citation type="submission" date="2021-04" db="EMBL/GenBank/DDBJ databases">
        <title>Allobacillus sp. nov. SKP8-2 isolated from shrimp paste.</title>
        <authorList>
            <person name="Tanasupawat S."/>
            <person name="Yiamsombat S."/>
            <person name="Kanchanasin P."/>
            <person name="Kuncharoen N."/>
        </authorList>
    </citation>
    <scope>NUCLEOTIDE SEQUENCE [LARGE SCALE GENOMIC DNA]</scope>
    <source>
        <strain evidence="1 2">SKP8-2</strain>
    </source>
</reference>
<dbReference type="InterPro" id="IPR052927">
    <property type="entry name" value="DCC_oxidoreductase"/>
</dbReference>
<accession>A0A941HSK3</accession>
<dbReference type="GO" id="GO:0015035">
    <property type="term" value="F:protein-disulfide reductase activity"/>
    <property type="evidence" value="ECO:0007669"/>
    <property type="project" value="InterPro"/>
</dbReference>
<protein>
    <submittedName>
        <fullName evidence="1">DUF393 domain-containing protein</fullName>
    </submittedName>
</protein>
<evidence type="ECO:0000313" key="2">
    <source>
        <dbReference type="Proteomes" id="UP000675431"/>
    </source>
</evidence>
<proteinExistence type="predicted"/>
<dbReference type="Proteomes" id="UP000675431">
    <property type="component" value="Unassembled WGS sequence"/>
</dbReference>
<evidence type="ECO:0000313" key="1">
    <source>
        <dbReference type="EMBL" id="MBR7553493.1"/>
    </source>
</evidence>
<dbReference type="EMBL" id="JAGSIE010000012">
    <property type="protein sequence ID" value="MBR7553493.1"/>
    <property type="molecule type" value="Genomic_DNA"/>
</dbReference>
<keyword evidence="2" id="KW-1185">Reference proteome</keyword>
<comment type="caution">
    <text evidence="1">The sequence shown here is derived from an EMBL/GenBank/DDBJ whole genome shotgun (WGS) entry which is preliminary data.</text>
</comment>
<dbReference type="InterPro" id="IPR007263">
    <property type="entry name" value="DCC1-like"/>
</dbReference>
<dbReference type="PANTHER" id="PTHR33639:SF2">
    <property type="entry name" value="DUF393 DOMAIN-CONTAINING PROTEIN"/>
    <property type="match status" value="1"/>
</dbReference>
<sequence>MVGRSELIMEKSIILFDGVCNLCNDAVRFLIKRDSKDQFRFASLQSDLGRKVMNQLKTNGVSSIILIESGKIYTKSTAALRIARHLPSPWKYFHPLIILPHTLRDPVYNYIARNRYQWFGTQDSCMVPTPDNRRKFLLNET</sequence>
<organism evidence="1 2">
    <name type="scientific">Allobacillus saliphilus</name>
    <dbReference type="NCBI Taxonomy" id="2912308"/>
    <lineage>
        <taxon>Bacteria</taxon>
        <taxon>Bacillati</taxon>
        <taxon>Bacillota</taxon>
        <taxon>Bacilli</taxon>
        <taxon>Bacillales</taxon>
        <taxon>Bacillaceae</taxon>
        <taxon>Allobacillus</taxon>
    </lineage>
</organism>
<dbReference type="AlphaFoldDB" id="A0A941HSK3"/>
<gene>
    <name evidence="1" type="ORF">KC820_04915</name>
</gene>